<sequence>MNQEEFQNDLRHAKYMLAKHQFDKLYLYKYYKQTNKLPNQENLIKLKEKNQVYLKKYSNKIKEIHQQISVLYKKIYKQTLKNLDHYKNW</sequence>
<organism evidence="1 2">
    <name type="scientific">Metamycoplasma alkalescens</name>
    <dbReference type="NCBI Taxonomy" id="45363"/>
    <lineage>
        <taxon>Bacteria</taxon>
        <taxon>Bacillati</taxon>
        <taxon>Mycoplasmatota</taxon>
        <taxon>Mycoplasmoidales</taxon>
        <taxon>Metamycoplasmataceae</taxon>
        <taxon>Metamycoplasma</taxon>
    </lineage>
</organism>
<reference evidence="2" key="1">
    <citation type="submission" date="2018-06" db="EMBL/GenBank/DDBJ databases">
        <authorList>
            <consortium name="Pathogen Informatics"/>
        </authorList>
    </citation>
    <scope>NUCLEOTIDE SEQUENCE [LARGE SCALE GENOMIC DNA]</scope>
    <source>
        <strain evidence="2">NCTC10135</strain>
    </source>
</reference>
<gene>
    <name evidence="1" type="ORF">NCTC10135_00921</name>
</gene>
<protein>
    <submittedName>
        <fullName evidence="1">Uncharacterized protein</fullName>
    </submittedName>
</protein>
<proteinExistence type="predicted"/>
<accession>A0A3B0P273</accession>
<name>A0A3B0P273_9BACT</name>
<dbReference type="STRING" id="1188234.MALK_5450"/>
<evidence type="ECO:0000313" key="2">
    <source>
        <dbReference type="Proteomes" id="UP000259864"/>
    </source>
</evidence>
<dbReference type="EMBL" id="LS991949">
    <property type="protein sequence ID" value="SYV90397.1"/>
    <property type="molecule type" value="Genomic_DNA"/>
</dbReference>
<evidence type="ECO:0000313" key="1">
    <source>
        <dbReference type="EMBL" id="SYV90397.1"/>
    </source>
</evidence>
<dbReference type="AlphaFoldDB" id="A0A3B0P273"/>
<dbReference type="KEGG" id="mala:NCTC10135_00921"/>
<feature type="non-terminal residue" evidence="1">
    <location>
        <position position="89"/>
    </location>
</feature>
<dbReference type="Proteomes" id="UP000259864">
    <property type="component" value="Chromosome 1"/>
</dbReference>